<evidence type="ECO:0000313" key="8">
    <source>
        <dbReference type="EMBL" id="TQS44079.1"/>
    </source>
</evidence>
<feature type="transmembrane region" description="Helical" evidence="7">
    <location>
        <begin position="155"/>
        <end position="177"/>
    </location>
</feature>
<feature type="compositionally biased region" description="Low complexity" evidence="6">
    <location>
        <begin position="20"/>
        <end position="39"/>
    </location>
</feature>
<dbReference type="Proteomes" id="UP000317982">
    <property type="component" value="Unassembled WGS sequence"/>
</dbReference>
<dbReference type="EMBL" id="VIRS01000010">
    <property type="protein sequence ID" value="TQS44079.1"/>
    <property type="molecule type" value="Genomic_DNA"/>
</dbReference>
<proteinExistence type="predicted"/>
<keyword evidence="2" id="KW-1003">Cell membrane</keyword>
<gene>
    <name evidence="8" type="ORF">FL583_16655</name>
</gene>
<dbReference type="CDD" id="cd06579">
    <property type="entry name" value="TM_PBP1_transp_AraH_like"/>
    <property type="match status" value="1"/>
</dbReference>
<dbReference type="InParanoid" id="A0A545ARZ0"/>
<name>A0A545ARZ0_9ACTN</name>
<feature type="transmembrane region" description="Helical" evidence="7">
    <location>
        <begin position="328"/>
        <end position="348"/>
    </location>
</feature>
<evidence type="ECO:0000256" key="5">
    <source>
        <dbReference type="ARBA" id="ARBA00023136"/>
    </source>
</evidence>
<sequence>MSDASTGNARSAATDASVRPAPGSGAEAPASGDEALAPASGGGAAEPASGGGAAAVGGRRLALARLRDLALVPAIIGIAIVGYFVNPVFLSSDNLINILQTMAEIGLLVLAQTLVLIAGKMDLSLESTFGLAPGLAAWLIVEPGVTHGLGAAPGWAGVPITLAAGAVIGLINGLLIVRFRLNGFVVTLGMLIVLRGLLTGISGGQTFFGLPPSMMYLGSTVWLGVPVSVYVCFALFALGIVALGYTRAGRSLYAIGGNPDAARAAGIRTDRILWAVLVLASMLAALGGLMLSGRLASVAAAQGNGAIFTVFAAAVIGGVSLNGGKGTVFGAFTGILLLYVIQNVLTLAGVPAQWIAALNGAIILCALIVSRITSGQAQE</sequence>
<evidence type="ECO:0000256" key="1">
    <source>
        <dbReference type="ARBA" id="ARBA00004651"/>
    </source>
</evidence>
<feature type="transmembrane region" description="Helical" evidence="7">
    <location>
        <begin position="129"/>
        <end position="149"/>
    </location>
</feature>
<evidence type="ECO:0000256" key="7">
    <source>
        <dbReference type="SAM" id="Phobius"/>
    </source>
</evidence>
<comment type="caution">
    <text evidence="8">The sequence shown here is derived from an EMBL/GenBank/DDBJ whole genome shotgun (WGS) entry which is preliminary data.</text>
</comment>
<comment type="subcellular location">
    <subcellularLocation>
        <location evidence="1">Cell membrane</location>
        <topology evidence="1">Multi-pass membrane protein</topology>
    </subcellularLocation>
</comment>
<organism evidence="8 9">
    <name type="scientific">Cryptosporangium phraense</name>
    <dbReference type="NCBI Taxonomy" id="2593070"/>
    <lineage>
        <taxon>Bacteria</taxon>
        <taxon>Bacillati</taxon>
        <taxon>Actinomycetota</taxon>
        <taxon>Actinomycetes</taxon>
        <taxon>Cryptosporangiales</taxon>
        <taxon>Cryptosporangiaceae</taxon>
        <taxon>Cryptosporangium</taxon>
    </lineage>
</organism>
<keyword evidence="5 7" id="KW-0472">Membrane</keyword>
<feature type="transmembrane region" description="Helical" evidence="7">
    <location>
        <begin position="303"/>
        <end position="321"/>
    </location>
</feature>
<feature type="transmembrane region" description="Helical" evidence="7">
    <location>
        <begin position="221"/>
        <end position="245"/>
    </location>
</feature>
<keyword evidence="9" id="KW-1185">Reference proteome</keyword>
<feature type="transmembrane region" description="Helical" evidence="7">
    <location>
        <begin position="354"/>
        <end position="373"/>
    </location>
</feature>
<feature type="region of interest" description="Disordered" evidence="6">
    <location>
        <begin position="1"/>
        <end position="44"/>
    </location>
</feature>
<feature type="transmembrane region" description="Helical" evidence="7">
    <location>
        <begin position="184"/>
        <end position="201"/>
    </location>
</feature>
<feature type="transmembrane region" description="Helical" evidence="7">
    <location>
        <begin position="272"/>
        <end position="291"/>
    </location>
</feature>
<dbReference type="GO" id="GO:0022857">
    <property type="term" value="F:transmembrane transporter activity"/>
    <property type="evidence" value="ECO:0007669"/>
    <property type="project" value="InterPro"/>
</dbReference>
<keyword evidence="3 7" id="KW-0812">Transmembrane</keyword>
<dbReference type="RefSeq" id="WP_142705568.1">
    <property type="nucleotide sequence ID" value="NZ_VIRS01000010.1"/>
</dbReference>
<evidence type="ECO:0000256" key="3">
    <source>
        <dbReference type="ARBA" id="ARBA00022692"/>
    </source>
</evidence>
<dbReference type="OrthoDB" id="9808136at2"/>
<evidence type="ECO:0000256" key="4">
    <source>
        <dbReference type="ARBA" id="ARBA00022989"/>
    </source>
</evidence>
<dbReference type="InterPro" id="IPR001851">
    <property type="entry name" value="ABC_transp_permease"/>
</dbReference>
<dbReference type="GO" id="GO:0005886">
    <property type="term" value="C:plasma membrane"/>
    <property type="evidence" value="ECO:0007669"/>
    <property type="project" value="UniProtKB-SubCell"/>
</dbReference>
<keyword evidence="4 7" id="KW-1133">Transmembrane helix</keyword>
<feature type="transmembrane region" description="Helical" evidence="7">
    <location>
        <begin position="95"/>
        <end position="117"/>
    </location>
</feature>
<accession>A0A545ARZ0</accession>
<feature type="transmembrane region" description="Helical" evidence="7">
    <location>
        <begin position="69"/>
        <end position="89"/>
    </location>
</feature>
<reference evidence="8 9" key="1">
    <citation type="submission" date="2019-07" db="EMBL/GenBank/DDBJ databases">
        <title>Cryptosporangium phraense sp. nov., isolated from plant litter.</title>
        <authorList>
            <person name="Suriyachadkun C."/>
        </authorList>
    </citation>
    <scope>NUCLEOTIDE SEQUENCE [LARGE SCALE GENOMIC DNA]</scope>
    <source>
        <strain evidence="8 9">A-T 5661</strain>
    </source>
</reference>
<dbReference type="AlphaFoldDB" id="A0A545ARZ0"/>
<evidence type="ECO:0000256" key="2">
    <source>
        <dbReference type="ARBA" id="ARBA00022475"/>
    </source>
</evidence>
<dbReference type="Pfam" id="PF02653">
    <property type="entry name" value="BPD_transp_2"/>
    <property type="match status" value="1"/>
</dbReference>
<evidence type="ECO:0000313" key="9">
    <source>
        <dbReference type="Proteomes" id="UP000317982"/>
    </source>
</evidence>
<protein>
    <submittedName>
        <fullName evidence="8">ABC transporter permease</fullName>
    </submittedName>
</protein>
<dbReference type="PANTHER" id="PTHR32196">
    <property type="entry name" value="ABC TRANSPORTER PERMEASE PROTEIN YPHD-RELATED-RELATED"/>
    <property type="match status" value="1"/>
</dbReference>
<feature type="compositionally biased region" description="Polar residues" evidence="6">
    <location>
        <begin position="1"/>
        <end position="11"/>
    </location>
</feature>
<evidence type="ECO:0000256" key="6">
    <source>
        <dbReference type="SAM" id="MobiDB-lite"/>
    </source>
</evidence>